<dbReference type="Pfam" id="PF18765">
    <property type="entry name" value="Polbeta"/>
    <property type="match status" value="1"/>
</dbReference>
<accession>A0A941W7T1</accession>
<dbReference type="Proteomes" id="UP000722750">
    <property type="component" value="Unassembled WGS sequence"/>
</dbReference>
<dbReference type="InterPro" id="IPR052930">
    <property type="entry name" value="TA_antitoxin_MntA"/>
</dbReference>
<dbReference type="PANTHER" id="PTHR43852">
    <property type="entry name" value="NUCLEOTIDYLTRANSFERASE"/>
    <property type="match status" value="1"/>
</dbReference>
<dbReference type="EMBL" id="JAANXD010000098">
    <property type="protein sequence ID" value="MBS1259540.1"/>
    <property type="molecule type" value="Genomic_DNA"/>
</dbReference>
<proteinExistence type="predicted"/>
<dbReference type="InterPro" id="IPR043519">
    <property type="entry name" value="NT_sf"/>
</dbReference>
<evidence type="ECO:0000259" key="1">
    <source>
        <dbReference type="Pfam" id="PF18765"/>
    </source>
</evidence>
<protein>
    <recommendedName>
        <fullName evidence="1">Polymerase beta nucleotidyltransferase domain-containing protein</fullName>
    </recommendedName>
</protein>
<dbReference type="AlphaFoldDB" id="A0A941W7T1"/>
<sequence>MGIDKEKIIEYFQDKKGVVAVYLYGSVVTGKFVMNSDVDIALLTTPYNNLIESQRARIRYQTEISGLIRRDVDLVFLQEAGELLSFQILSRGQVIVETDKRIHRSFRAFRLIKCLDFKFLEDQMKRGMVTAMKEDVIG</sequence>
<comment type="caution">
    <text evidence="2">The sequence shown here is derived from an EMBL/GenBank/DDBJ whole genome shotgun (WGS) entry which is preliminary data.</text>
</comment>
<dbReference type="PANTHER" id="PTHR43852:SF3">
    <property type="entry name" value="NUCLEOTIDYLTRANSFERASE"/>
    <property type="match status" value="1"/>
</dbReference>
<reference evidence="2" key="1">
    <citation type="journal article" date="2021" name="ISME J.">
        <title>Fine-scale metabolic discontinuity in a stratified prokaryote microbiome of a Red Sea deep halocline.</title>
        <authorList>
            <person name="Michoud G."/>
            <person name="Ngugi D.K."/>
            <person name="Barozzi A."/>
            <person name="Merlino G."/>
            <person name="Calleja M.L."/>
            <person name="Delgado-Huertas A."/>
            <person name="Moran X.A.G."/>
            <person name="Daffonchio D."/>
        </authorList>
    </citation>
    <scope>NUCLEOTIDE SEQUENCE</scope>
    <source>
        <strain evidence="2">SuakinDeep_MAG55_1</strain>
    </source>
</reference>
<gene>
    <name evidence="2" type="ORF">MAG551_02612</name>
</gene>
<dbReference type="NCBIfam" id="NF047752">
    <property type="entry name" value="MntA_antitoxin"/>
    <property type="match status" value="1"/>
</dbReference>
<evidence type="ECO:0000313" key="3">
    <source>
        <dbReference type="Proteomes" id="UP000722750"/>
    </source>
</evidence>
<organism evidence="2 3">
    <name type="scientific">Candidatus Scalindua arabica</name>
    <dbReference type="NCBI Taxonomy" id="1127984"/>
    <lineage>
        <taxon>Bacteria</taxon>
        <taxon>Pseudomonadati</taxon>
        <taxon>Planctomycetota</taxon>
        <taxon>Candidatus Brocadiia</taxon>
        <taxon>Candidatus Brocadiales</taxon>
        <taxon>Candidatus Scalinduaceae</taxon>
        <taxon>Candidatus Scalindua</taxon>
    </lineage>
</organism>
<name>A0A941W7T1_9BACT</name>
<evidence type="ECO:0000313" key="2">
    <source>
        <dbReference type="EMBL" id="MBS1259540.1"/>
    </source>
</evidence>
<dbReference type="Gene3D" id="3.30.460.10">
    <property type="entry name" value="Beta Polymerase, domain 2"/>
    <property type="match status" value="1"/>
</dbReference>
<dbReference type="InterPro" id="IPR041633">
    <property type="entry name" value="Polbeta"/>
</dbReference>
<feature type="domain" description="Polymerase beta nucleotidyltransferase" evidence="1">
    <location>
        <begin position="6"/>
        <end position="100"/>
    </location>
</feature>
<dbReference type="CDD" id="cd05403">
    <property type="entry name" value="NT_KNTase_like"/>
    <property type="match status" value="1"/>
</dbReference>
<dbReference type="SUPFAM" id="SSF81301">
    <property type="entry name" value="Nucleotidyltransferase"/>
    <property type="match status" value="1"/>
</dbReference>